<dbReference type="AlphaFoldDB" id="A0A2P2QJ27"/>
<protein>
    <submittedName>
        <fullName evidence="1">Uncharacterized protein</fullName>
    </submittedName>
</protein>
<proteinExistence type="predicted"/>
<reference evidence="1" key="1">
    <citation type="submission" date="2018-02" db="EMBL/GenBank/DDBJ databases">
        <title>Rhizophora mucronata_Transcriptome.</title>
        <authorList>
            <person name="Meera S.P."/>
            <person name="Sreeshan A."/>
            <person name="Augustine A."/>
        </authorList>
    </citation>
    <scope>NUCLEOTIDE SEQUENCE</scope>
    <source>
        <tissue evidence="1">Leaf</tissue>
    </source>
</reference>
<accession>A0A2P2QJ27</accession>
<organism evidence="1">
    <name type="scientific">Rhizophora mucronata</name>
    <name type="common">Asiatic mangrove</name>
    <dbReference type="NCBI Taxonomy" id="61149"/>
    <lineage>
        <taxon>Eukaryota</taxon>
        <taxon>Viridiplantae</taxon>
        <taxon>Streptophyta</taxon>
        <taxon>Embryophyta</taxon>
        <taxon>Tracheophyta</taxon>
        <taxon>Spermatophyta</taxon>
        <taxon>Magnoliopsida</taxon>
        <taxon>eudicotyledons</taxon>
        <taxon>Gunneridae</taxon>
        <taxon>Pentapetalae</taxon>
        <taxon>rosids</taxon>
        <taxon>fabids</taxon>
        <taxon>Malpighiales</taxon>
        <taxon>Rhizophoraceae</taxon>
        <taxon>Rhizophora</taxon>
    </lineage>
</organism>
<sequence>MTVWTAVYPRDNLKVTVRHYNLHNRDTRNK</sequence>
<name>A0A2P2QJ27_RHIMU</name>
<evidence type="ECO:0000313" key="1">
    <source>
        <dbReference type="EMBL" id="MBX67002.1"/>
    </source>
</evidence>
<dbReference type="EMBL" id="GGEC01086518">
    <property type="protein sequence ID" value="MBX67002.1"/>
    <property type="molecule type" value="Transcribed_RNA"/>
</dbReference>